<proteinExistence type="inferred from homology"/>
<comment type="subcellular location">
    <subcellularLocation>
        <location evidence="1">Periplasm</location>
    </subcellularLocation>
</comment>
<dbReference type="GO" id="GO:0030288">
    <property type="term" value="C:outer membrane-bounded periplasmic space"/>
    <property type="evidence" value="ECO:0007669"/>
    <property type="project" value="TreeGrafter"/>
</dbReference>
<dbReference type="OrthoDB" id="9781890at2"/>
<dbReference type="InterPro" id="IPR028082">
    <property type="entry name" value="Peripla_BP_I"/>
</dbReference>
<evidence type="ECO:0000256" key="3">
    <source>
        <dbReference type="SAM" id="SignalP"/>
    </source>
</evidence>
<reference evidence="5 6" key="1">
    <citation type="submission" date="2013-02" db="EMBL/GenBank/DDBJ databases">
        <authorList>
            <person name="Fiebig A."/>
            <person name="Goeker M."/>
            <person name="Klenk H.-P.P."/>
        </authorList>
    </citation>
    <scope>NUCLEOTIDE SEQUENCE [LARGE SCALE GENOMIC DNA]</scope>
    <source>
        <strain evidence="5 6">DSM 19309</strain>
    </source>
</reference>
<feature type="domain" description="Periplasmic binding protein" evidence="4">
    <location>
        <begin position="40"/>
        <end position="297"/>
    </location>
</feature>
<dbReference type="PANTHER" id="PTHR30036:SF7">
    <property type="entry name" value="ABC TRANSPORTER PERIPLASMIC-BINDING PROTEIN YPHF"/>
    <property type="match status" value="1"/>
</dbReference>
<dbReference type="Gene3D" id="3.40.50.2300">
    <property type="match status" value="2"/>
</dbReference>
<comment type="similarity">
    <text evidence="2">Belongs to the bacterial solute-binding protein 2 family.</text>
</comment>
<keyword evidence="6" id="KW-1185">Reference proteome</keyword>
<feature type="signal peptide" evidence="3">
    <location>
        <begin position="1"/>
        <end position="22"/>
    </location>
</feature>
<organism evidence="5 6">
    <name type="scientific">Rubellimicrobium mesophilum DSM 19309</name>
    <dbReference type="NCBI Taxonomy" id="442562"/>
    <lineage>
        <taxon>Bacteria</taxon>
        <taxon>Pseudomonadati</taxon>
        <taxon>Pseudomonadota</taxon>
        <taxon>Alphaproteobacteria</taxon>
        <taxon>Rhodobacterales</taxon>
        <taxon>Roseobacteraceae</taxon>
        <taxon>Rubellimicrobium</taxon>
    </lineage>
</organism>
<dbReference type="EMBL" id="AOSK01000075">
    <property type="protein sequence ID" value="EYD75540.1"/>
    <property type="molecule type" value="Genomic_DNA"/>
</dbReference>
<accession>A0A017HMM9</accession>
<evidence type="ECO:0000256" key="2">
    <source>
        <dbReference type="ARBA" id="ARBA00007639"/>
    </source>
</evidence>
<dbReference type="SUPFAM" id="SSF53822">
    <property type="entry name" value="Periplasmic binding protein-like I"/>
    <property type="match status" value="1"/>
</dbReference>
<name>A0A017HMM9_9RHOB</name>
<sequence>MMTRTTLWAAASLLALTLPAAAQEAAEGAAAEGSSGPYDIATVVKIAGIQWFNRMEEGVKQFAADTGNNAFQVGPAQADPQQQAALIEDMIAQGVDAIAVVPMSPEALEPVLGRAQEAGIVVVSHEAASQQNVSYDIEAFKNEDFGATLMENLAQCMGGEGEYAVFVGSLTSQTHNQWVDGAIAYQQANYPNMTLVGDKNETFDDQQQAYAAAQEVLRAHPNIKGFQGSASTDVAGIGLAIEERGMEDQSCVVGTSLPSIAGQYIETGAVDMIGFWDPSLAGYVMNSVAQMVLNGEEVTSGMDLGQTGYESVTLDGKVIYGQAWVEVNKDNLADYPF</sequence>
<evidence type="ECO:0000256" key="1">
    <source>
        <dbReference type="ARBA" id="ARBA00004418"/>
    </source>
</evidence>
<feature type="chain" id="PRO_5001496174" evidence="3">
    <location>
        <begin position="23"/>
        <end position="337"/>
    </location>
</feature>
<dbReference type="InterPro" id="IPR050555">
    <property type="entry name" value="Bact_Solute-Bind_Prot2"/>
</dbReference>
<keyword evidence="3" id="KW-0732">Signal</keyword>
<dbReference type="HOGENOM" id="CLU_037628_3_0_5"/>
<dbReference type="InterPro" id="IPR025997">
    <property type="entry name" value="SBP_2_dom"/>
</dbReference>
<dbReference type="PANTHER" id="PTHR30036">
    <property type="entry name" value="D-XYLOSE-BINDING PERIPLASMIC PROTEIN"/>
    <property type="match status" value="1"/>
</dbReference>
<dbReference type="STRING" id="442562.Rumeso_02886"/>
<dbReference type="Proteomes" id="UP000019666">
    <property type="component" value="Unassembled WGS sequence"/>
</dbReference>
<evidence type="ECO:0000313" key="5">
    <source>
        <dbReference type="EMBL" id="EYD75540.1"/>
    </source>
</evidence>
<comment type="caution">
    <text evidence="5">The sequence shown here is derived from an EMBL/GenBank/DDBJ whole genome shotgun (WGS) entry which is preliminary data.</text>
</comment>
<dbReference type="AlphaFoldDB" id="A0A017HMM9"/>
<dbReference type="CDD" id="cd20001">
    <property type="entry name" value="PBP1_LsrB_Quorum_Sensing-like"/>
    <property type="match status" value="1"/>
</dbReference>
<protein>
    <submittedName>
        <fullName evidence="5">Ribose ABC transport system, periplasmic ribose-binding protein RbsB</fullName>
    </submittedName>
</protein>
<dbReference type="Pfam" id="PF13407">
    <property type="entry name" value="Peripla_BP_4"/>
    <property type="match status" value="1"/>
</dbReference>
<evidence type="ECO:0000313" key="6">
    <source>
        <dbReference type="Proteomes" id="UP000019666"/>
    </source>
</evidence>
<evidence type="ECO:0000259" key="4">
    <source>
        <dbReference type="Pfam" id="PF13407"/>
    </source>
</evidence>
<dbReference type="PATRIC" id="fig|442562.3.peg.2840"/>
<gene>
    <name evidence="5" type="ORF">Rumeso_02886</name>
</gene>
<dbReference type="GO" id="GO:0030246">
    <property type="term" value="F:carbohydrate binding"/>
    <property type="evidence" value="ECO:0007669"/>
    <property type="project" value="TreeGrafter"/>
</dbReference>